<feature type="transmembrane region" description="Helical" evidence="5">
    <location>
        <begin position="82"/>
        <end position="108"/>
    </location>
</feature>
<name>A0A5N6TJA2_ASPAV</name>
<dbReference type="OrthoDB" id="6354873at2759"/>
<dbReference type="AlphaFoldDB" id="A0A5N6TJA2"/>
<dbReference type="InterPro" id="IPR050307">
    <property type="entry name" value="Sterol_Desaturase_Related"/>
</dbReference>
<keyword evidence="2 5" id="KW-0812">Transmembrane</keyword>
<keyword evidence="4 5" id="KW-0472">Membrane</keyword>
<sequence length="351" mass="41076">MDIALEIWDTFIGDRLYAALLPLSISSSVSLPGFKNAANSTLSFFGASQPFMYEPATSLIYLEPSKYAYMSAWPRNNIYRQFLSFFLIVWIFGLITYFISATLSYIFIWDKTTVKHPKFLKNQIPMEIAQTMRSMPVMSFLTAPFLVAEVRGYAKLYDTFAGEPFPYYSVLQFPLFIAFTDLCIYWIHRGLHHPLIYKTLHKPHHKWIMPSPFASHAFHPLDGWSQSVPYHVFPFIFPLQKVAYVFLFGFINLWTVLIHDGEYVANSPVINGAACHTMHHLYFNYNYGQFTTLWDRLGGSYRKPNEELFRRETKMDQEEWKRQTKEMESILKDVEGDDDRSYLVEEAKKNL</sequence>
<reference evidence="7 8" key="1">
    <citation type="submission" date="2019-04" db="EMBL/GenBank/DDBJ databases">
        <title>Friends and foes A comparative genomics study of 23 Aspergillus species from section Flavi.</title>
        <authorList>
            <consortium name="DOE Joint Genome Institute"/>
            <person name="Kjaerbolling I."/>
            <person name="Vesth T."/>
            <person name="Frisvad J.C."/>
            <person name="Nybo J.L."/>
            <person name="Theobald S."/>
            <person name="Kildgaard S."/>
            <person name="Isbrandt T."/>
            <person name="Kuo A."/>
            <person name="Sato A."/>
            <person name="Lyhne E.K."/>
            <person name="Kogle M.E."/>
            <person name="Wiebenga A."/>
            <person name="Kun R.S."/>
            <person name="Lubbers R.J."/>
            <person name="Makela M.R."/>
            <person name="Barry K."/>
            <person name="Chovatia M."/>
            <person name="Clum A."/>
            <person name="Daum C."/>
            <person name="Haridas S."/>
            <person name="He G."/>
            <person name="LaButti K."/>
            <person name="Lipzen A."/>
            <person name="Mondo S."/>
            <person name="Riley R."/>
            <person name="Salamov A."/>
            <person name="Simmons B.A."/>
            <person name="Magnuson J.K."/>
            <person name="Henrissat B."/>
            <person name="Mortensen U.H."/>
            <person name="Larsen T.O."/>
            <person name="Devries R.P."/>
            <person name="Grigoriev I.V."/>
            <person name="Machida M."/>
            <person name="Baker S.E."/>
            <person name="Andersen M.R."/>
        </authorList>
    </citation>
    <scope>NUCLEOTIDE SEQUENCE [LARGE SCALE GENOMIC DNA]</scope>
    <source>
        <strain evidence="7 8">IBT 18842</strain>
    </source>
</reference>
<evidence type="ECO:0000313" key="7">
    <source>
        <dbReference type="EMBL" id="KAE8146407.1"/>
    </source>
</evidence>
<evidence type="ECO:0000256" key="5">
    <source>
        <dbReference type="SAM" id="Phobius"/>
    </source>
</evidence>
<feature type="transmembrane region" description="Helical" evidence="5">
    <location>
        <begin position="167"/>
        <end position="187"/>
    </location>
</feature>
<feature type="domain" description="Fatty acid hydroxylase" evidence="6">
    <location>
        <begin position="174"/>
        <end position="299"/>
    </location>
</feature>
<gene>
    <name evidence="7" type="ORF">BDV25DRAFT_51191</name>
</gene>
<evidence type="ECO:0000256" key="3">
    <source>
        <dbReference type="ARBA" id="ARBA00022989"/>
    </source>
</evidence>
<dbReference type="EMBL" id="ML742264">
    <property type="protein sequence ID" value="KAE8146407.1"/>
    <property type="molecule type" value="Genomic_DNA"/>
</dbReference>
<dbReference type="GO" id="GO:0016020">
    <property type="term" value="C:membrane"/>
    <property type="evidence" value="ECO:0007669"/>
    <property type="project" value="UniProtKB-SubCell"/>
</dbReference>
<accession>A0A5N6TJA2</accession>
<protein>
    <recommendedName>
        <fullName evidence="6">Fatty acid hydroxylase domain-containing protein</fullName>
    </recommendedName>
</protein>
<evidence type="ECO:0000313" key="8">
    <source>
        <dbReference type="Proteomes" id="UP000325780"/>
    </source>
</evidence>
<dbReference type="Pfam" id="PF04116">
    <property type="entry name" value="FA_hydroxylase"/>
    <property type="match status" value="1"/>
</dbReference>
<evidence type="ECO:0000259" key="6">
    <source>
        <dbReference type="Pfam" id="PF04116"/>
    </source>
</evidence>
<dbReference type="GO" id="GO:0005506">
    <property type="term" value="F:iron ion binding"/>
    <property type="evidence" value="ECO:0007669"/>
    <property type="project" value="InterPro"/>
</dbReference>
<evidence type="ECO:0000256" key="1">
    <source>
        <dbReference type="ARBA" id="ARBA00004370"/>
    </source>
</evidence>
<proteinExistence type="predicted"/>
<dbReference type="GO" id="GO:0016491">
    <property type="term" value="F:oxidoreductase activity"/>
    <property type="evidence" value="ECO:0007669"/>
    <property type="project" value="InterPro"/>
</dbReference>
<organism evidence="7 8">
    <name type="scientific">Aspergillus avenaceus</name>
    <dbReference type="NCBI Taxonomy" id="36643"/>
    <lineage>
        <taxon>Eukaryota</taxon>
        <taxon>Fungi</taxon>
        <taxon>Dikarya</taxon>
        <taxon>Ascomycota</taxon>
        <taxon>Pezizomycotina</taxon>
        <taxon>Eurotiomycetes</taxon>
        <taxon>Eurotiomycetidae</taxon>
        <taxon>Eurotiales</taxon>
        <taxon>Aspergillaceae</taxon>
        <taxon>Aspergillus</taxon>
        <taxon>Aspergillus subgen. Circumdati</taxon>
    </lineage>
</organism>
<evidence type="ECO:0000256" key="4">
    <source>
        <dbReference type="ARBA" id="ARBA00023136"/>
    </source>
</evidence>
<dbReference type="InterPro" id="IPR006694">
    <property type="entry name" value="Fatty_acid_hydroxylase"/>
</dbReference>
<evidence type="ECO:0000256" key="2">
    <source>
        <dbReference type="ARBA" id="ARBA00022692"/>
    </source>
</evidence>
<dbReference type="PANTHER" id="PTHR11863">
    <property type="entry name" value="STEROL DESATURASE"/>
    <property type="match status" value="1"/>
</dbReference>
<keyword evidence="8" id="KW-1185">Reference proteome</keyword>
<dbReference type="GO" id="GO:0008610">
    <property type="term" value="P:lipid biosynthetic process"/>
    <property type="evidence" value="ECO:0007669"/>
    <property type="project" value="InterPro"/>
</dbReference>
<keyword evidence="3 5" id="KW-1133">Transmembrane helix</keyword>
<dbReference type="Proteomes" id="UP000325780">
    <property type="component" value="Unassembled WGS sequence"/>
</dbReference>
<comment type="subcellular location">
    <subcellularLocation>
        <location evidence="1">Membrane</location>
    </subcellularLocation>
</comment>